<sequence length="289" mass="33059">MNWFDRCCFASEIYHFQTINLIVSDALKLSATKQEFDNAYFNSEKQTAMPPWNQFALGHETNFYSVQNLQSIYNIGEMSHSRNIKAAGGKRMKISTQQRVQTNKKTDPISAELCSPFGYYQSEPKQVAKAQDVKVNNESEIYANNYSSLLAHKNTEIADHTDERVEMGKSSSPASLLDDDSCQSDRSGPAHLKRKQRRIRTTFTGTQLRKLEEAFSKTHYPDVYYRESIAKEIDLTEARVQVWFQNRRAKSRKMRTTGSMNNQGISLMTSSSSNFVDPETESNNKNNNP</sequence>
<organism evidence="9 10">
    <name type="scientific">Cichlidogyrus casuarinus</name>
    <dbReference type="NCBI Taxonomy" id="1844966"/>
    <lineage>
        <taxon>Eukaryota</taxon>
        <taxon>Metazoa</taxon>
        <taxon>Spiralia</taxon>
        <taxon>Lophotrochozoa</taxon>
        <taxon>Platyhelminthes</taxon>
        <taxon>Monogenea</taxon>
        <taxon>Monopisthocotylea</taxon>
        <taxon>Dactylogyridea</taxon>
        <taxon>Ancyrocephalidae</taxon>
        <taxon>Cichlidogyrus</taxon>
    </lineage>
</organism>
<dbReference type="PANTHER" id="PTHR24329">
    <property type="entry name" value="HOMEOBOX PROTEIN ARISTALESS"/>
    <property type="match status" value="1"/>
</dbReference>
<evidence type="ECO:0000256" key="4">
    <source>
        <dbReference type="ARBA" id="ARBA00023242"/>
    </source>
</evidence>
<feature type="domain" description="Homeobox" evidence="8">
    <location>
        <begin position="194"/>
        <end position="254"/>
    </location>
</feature>
<keyword evidence="4 5" id="KW-0539">Nucleus</keyword>
<dbReference type="Gene3D" id="1.10.10.60">
    <property type="entry name" value="Homeodomain-like"/>
    <property type="match status" value="1"/>
</dbReference>
<dbReference type="InterPro" id="IPR017970">
    <property type="entry name" value="Homeobox_CS"/>
</dbReference>
<keyword evidence="3 5" id="KW-0371">Homeobox</keyword>
<comment type="subcellular location">
    <subcellularLocation>
        <location evidence="1 5 6">Nucleus</location>
    </subcellularLocation>
</comment>
<evidence type="ECO:0000256" key="2">
    <source>
        <dbReference type="ARBA" id="ARBA00023125"/>
    </source>
</evidence>
<dbReference type="Pfam" id="PF00046">
    <property type="entry name" value="Homeodomain"/>
    <property type="match status" value="1"/>
</dbReference>
<evidence type="ECO:0000256" key="7">
    <source>
        <dbReference type="SAM" id="MobiDB-lite"/>
    </source>
</evidence>
<accession>A0ABD2QL63</accession>
<dbReference type="SUPFAM" id="SSF46689">
    <property type="entry name" value="Homeodomain-like"/>
    <property type="match status" value="1"/>
</dbReference>
<dbReference type="InterPro" id="IPR001356">
    <property type="entry name" value="HD"/>
</dbReference>
<dbReference type="PANTHER" id="PTHR24329:SF543">
    <property type="entry name" value="FI01017P-RELATED"/>
    <property type="match status" value="1"/>
</dbReference>
<reference evidence="9 10" key="1">
    <citation type="submission" date="2024-11" db="EMBL/GenBank/DDBJ databases">
        <title>Adaptive evolution of stress response genes in parasites aligns with host niche diversity.</title>
        <authorList>
            <person name="Hahn C."/>
            <person name="Resl P."/>
        </authorList>
    </citation>
    <scope>NUCLEOTIDE SEQUENCE [LARGE SCALE GENOMIC DNA]</scope>
    <source>
        <strain evidence="9">EGGRZ-B1_66</strain>
        <tissue evidence="9">Body</tissue>
    </source>
</reference>
<dbReference type="PROSITE" id="PS50071">
    <property type="entry name" value="HOMEOBOX_2"/>
    <property type="match status" value="1"/>
</dbReference>
<dbReference type="CDD" id="cd00086">
    <property type="entry name" value="homeodomain"/>
    <property type="match status" value="1"/>
</dbReference>
<dbReference type="Proteomes" id="UP001626550">
    <property type="component" value="Unassembled WGS sequence"/>
</dbReference>
<dbReference type="GO" id="GO:0003677">
    <property type="term" value="F:DNA binding"/>
    <property type="evidence" value="ECO:0007669"/>
    <property type="project" value="UniProtKB-UniRule"/>
</dbReference>
<proteinExistence type="predicted"/>
<keyword evidence="2 5" id="KW-0238">DNA-binding</keyword>
<evidence type="ECO:0000313" key="10">
    <source>
        <dbReference type="Proteomes" id="UP001626550"/>
    </source>
</evidence>
<dbReference type="FunFam" id="1.10.10.60:FF:000679">
    <property type="entry name" value="Homeobox protein aristaless"/>
    <property type="match status" value="1"/>
</dbReference>
<evidence type="ECO:0000256" key="3">
    <source>
        <dbReference type="ARBA" id="ARBA00023155"/>
    </source>
</evidence>
<dbReference type="InterPro" id="IPR050649">
    <property type="entry name" value="Paired_Homeobox_TFs"/>
</dbReference>
<dbReference type="SMART" id="SM00389">
    <property type="entry name" value="HOX"/>
    <property type="match status" value="1"/>
</dbReference>
<evidence type="ECO:0000256" key="5">
    <source>
        <dbReference type="PROSITE-ProRule" id="PRU00108"/>
    </source>
</evidence>
<dbReference type="EMBL" id="JBJKFK010000132">
    <property type="protein sequence ID" value="KAL3319481.1"/>
    <property type="molecule type" value="Genomic_DNA"/>
</dbReference>
<dbReference type="AlphaFoldDB" id="A0ABD2QL63"/>
<feature type="DNA-binding region" description="Homeobox" evidence="5">
    <location>
        <begin position="196"/>
        <end position="255"/>
    </location>
</feature>
<keyword evidence="10" id="KW-1185">Reference proteome</keyword>
<feature type="region of interest" description="Disordered" evidence="7">
    <location>
        <begin position="163"/>
        <end position="199"/>
    </location>
</feature>
<name>A0ABD2QL63_9PLAT</name>
<protein>
    <recommendedName>
        <fullName evidence="8">Homeobox domain-containing protein</fullName>
    </recommendedName>
</protein>
<comment type="caution">
    <text evidence="9">The sequence shown here is derived from an EMBL/GenBank/DDBJ whole genome shotgun (WGS) entry which is preliminary data.</text>
</comment>
<feature type="region of interest" description="Disordered" evidence="7">
    <location>
        <begin position="253"/>
        <end position="289"/>
    </location>
</feature>
<feature type="compositionally biased region" description="Polar residues" evidence="7">
    <location>
        <begin position="256"/>
        <end position="289"/>
    </location>
</feature>
<evidence type="ECO:0000259" key="8">
    <source>
        <dbReference type="PROSITE" id="PS50071"/>
    </source>
</evidence>
<dbReference type="GO" id="GO:0005634">
    <property type="term" value="C:nucleus"/>
    <property type="evidence" value="ECO:0007669"/>
    <property type="project" value="UniProtKB-SubCell"/>
</dbReference>
<evidence type="ECO:0000256" key="1">
    <source>
        <dbReference type="ARBA" id="ARBA00004123"/>
    </source>
</evidence>
<dbReference type="InterPro" id="IPR009057">
    <property type="entry name" value="Homeodomain-like_sf"/>
</dbReference>
<evidence type="ECO:0000313" key="9">
    <source>
        <dbReference type="EMBL" id="KAL3319481.1"/>
    </source>
</evidence>
<dbReference type="PROSITE" id="PS00027">
    <property type="entry name" value="HOMEOBOX_1"/>
    <property type="match status" value="1"/>
</dbReference>
<evidence type="ECO:0000256" key="6">
    <source>
        <dbReference type="RuleBase" id="RU000682"/>
    </source>
</evidence>
<gene>
    <name evidence="9" type="ORF">Ciccas_001847</name>
</gene>